<sequence>MGIIISYNLFLASFLASILLPQLNLTISYCP</sequence>
<name>A0A0A9ERI3_ARUDO</name>
<accession>A0A0A9ERI3</accession>
<reference evidence="1" key="2">
    <citation type="journal article" date="2015" name="Data Brief">
        <title>Shoot transcriptome of the giant reed, Arundo donax.</title>
        <authorList>
            <person name="Barrero R.A."/>
            <person name="Guerrero F.D."/>
            <person name="Moolhuijzen P."/>
            <person name="Goolsby J.A."/>
            <person name="Tidwell J."/>
            <person name="Bellgard S.E."/>
            <person name="Bellgard M.I."/>
        </authorList>
    </citation>
    <scope>NUCLEOTIDE SEQUENCE</scope>
    <source>
        <tissue evidence="1">Shoot tissue taken approximately 20 cm above the soil surface</tissue>
    </source>
</reference>
<dbReference type="EMBL" id="GBRH01199293">
    <property type="protein sequence ID" value="JAD98602.1"/>
    <property type="molecule type" value="Transcribed_RNA"/>
</dbReference>
<proteinExistence type="predicted"/>
<reference evidence="1" key="1">
    <citation type="submission" date="2014-09" db="EMBL/GenBank/DDBJ databases">
        <authorList>
            <person name="Magalhaes I.L.F."/>
            <person name="Oliveira U."/>
            <person name="Santos F.R."/>
            <person name="Vidigal T.H.D.A."/>
            <person name="Brescovit A.D."/>
            <person name="Santos A.J."/>
        </authorList>
    </citation>
    <scope>NUCLEOTIDE SEQUENCE</scope>
    <source>
        <tissue evidence="1">Shoot tissue taken approximately 20 cm above the soil surface</tissue>
    </source>
</reference>
<organism evidence="1">
    <name type="scientific">Arundo donax</name>
    <name type="common">Giant reed</name>
    <name type="synonym">Donax arundinaceus</name>
    <dbReference type="NCBI Taxonomy" id="35708"/>
    <lineage>
        <taxon>Eukaryota</taxon>
        <taxon>Viridiplantae</taxon>
        <taxon>Streptophyta</taxon>
        <taxon>Embryophyta</taxon>
        <taxon>Tracheophyta</taxon>
        <taxon>Spermatophyta</taxon>
        <taxon>Magnoliopsida</taxon>
        <taxon>Liliopsida</taxon>
        <taxon>Poales</taxon>
        <taxon>Poaceae</taxon>
        <taxon>PACMAD clade</taxon>
        <taxon>Arundinoideae</taxon>
        <taxon>Arundineae</taxon>
        <taxon>Arundo</taxon>
    </lineage>
</organism>
<evidence type="ECO:0000313" key="1">
    <source>
        <dbReference type="EMBL" id="JAD98602.1"/>
    </source>
</evidence>
<protein>
    <submittedName>
        <fullName evidence="1">Uncharacterized protein</fullName>
    </submittedName>
</protein>
<dbReference type="AlphaFoldDB" id="A0A0A9ERI3"/>